<organism evidence="3 4">
    <name type="scientific">Trifolium medium</name>
    <dbReference type="NCBI Taxonomy" id="97028"/>
    <lineage>
        <taxon>Eukaryota</taxon>
        <taxon>Viridiplantae</taxon>
        <taxon>Streptophyta</taxon>
        <taxon>Embryophyta</taxon>
        <taxon>Tracheophyta</taxon>
        <taxon>Spermatophyta</taxon>
        <taxon>Magnoliopsida</taxon>
        <taxon>eudicotyledons</taxon>
        <taxon>Gunneridae</taxon>
        <taxon>Pentapetalae</taxon>
        <taxon>rosids</taxon>
        <taxon>fabids</taxon>
        <taxon>Fabales</taxon>
        <taxon>Fabaceae</taxon>
        <taxon>Papilionoideae</taxon>
        <taxon>50 kb inversion clade</taxon>
        <taxon>NPAAA clade</taxon>
        <taxon>Hologalegina</taxon>
        <taxon>IRL clade</taxon>
        <taxon>Trifolieae</taxon>
        <taxon>Trifolium</taxon>
    </lineage>
</organism>
<protein>
    <submittedName>
        <fullName evidence="3">Receptor-like serine/threonine-protein kinase</fullName>
    </submittedName>
</protein>
<keyword evidence="4" id="KW-1185">Reference proteome</keyword>
<keyword evidence="2" id="KW-0812">Transmembrane</keyword>
<feature type="non-terminal residue" evidence="3">
    <location>
        <position position="54"/>
    </location>
</feature>
<keyword evidence="2" id="KW-0472">Membrane</keyword>
<feature type="region of interest" description="Disordered" evidence="1">
    <location>
        <begin position="33"/>
        <end position="54"/>
    </location>
</feature>
<dbReference type="EMBL" id="LXQA011452186">
    <property type="protein sequence ID" value="MCI97724.1"/>
    <property type="molecule type" value="Genomic_DNA"/>
</dbReference>
<sequence length="54" mass="5891">MSTSSPPPHPQNSTVISGCSFILALFHCLRNKKRTTPSSDSDSNTPHPFSYSLL</sequence>
<name>A0A392WAQ9_9FABA</name>
<comment type="caution">
    <text evidence="3">The sequence shown here is derived from an EMBL/GenBank/DDBJ whole genome shotgun (WGS) entry which is preliminary data.</text>
</comment>
<feature type="transmembrane region" description="Helical" evidence="2">
    <location>
        <begin position="12"/>
        <end position="29"/>
    </location>
</feature>
<dbReference type="GO" id="GO:0016301">
    <property type="term" value="F:kinase activity"/>
    <property type="evidence" value="ECO:0007669"/>
    <property type="project" value="UniProtKB-KW"/>
</dbReference>
<keyword evidence="3" id="KW-0808">Transferase</keyword>
<accession>A0A392WAQ9</accession>
<evidence type="ECO:0000313" key="4">
    <source>
        <dbReference type="Proteomes" id="UP000265520"/>
    </source>
</evidence>
<reference evidence="3 4" key="1">
    <citation type="journal article" date="2018" name="Front. Plant Sci.">
        <title>Red Clover (Trifolium pratense) and Zigzag Clover (T. medium) - A Picture of Genomic Similarities and Differences.</title>
        <authorList>
            <person name="Dluhosova J."/>
            <person name="Istvanek J."/>
            <person name="Nedelnik J."/>
            <person name="Repkova J."/>
        </authorList>
    </citation>
    <scope>NUCLEOTIDE SEQUENCE [LARGE SCALE GENOMIC DNA]</scope>
    <source>
        <strain evidence="4">cv. 10/8</strain>
        <tissue evidence="3">Leaf</tissue>
    </source>
</reference>
<dbReference type="AlphaFoldDB" id="A0A392WAQ9"/>
<keyword evidence="3" id="KW-0675">Receptor</keyword>
<keyword evidence="3" id="KW-0418">Kinase</keyword>
<dbReference type="Proteomes" id="UP000265520">
    <property type="component" value="Unassembled WGS sequence"/>
</dbReference>
<evidence type="ECO:0000256" key="2">
    <source>
        <dbReference type="SAM" id="Phobius"/>
    </source>
</evidence>
<evidence type="ECO:0000313" key="3">
    <source>
        <dbReference type="EMBL" id="MCI97724.1"/>
    </source>
</evidence>
<proteinExistence type="predicted"/>
<evidence type="ECO:0000256" key="1">
    <source>
        <dbReference type="SAM" id="MobiDB-lite"/>
    </source>
</evidence>
<keyword evidence="2" id="KW-1133">Transmembrane helix</keyword>